<evidence type="ECO:0000256" key="1">
    <source>
        <dbReference type="ARBA" id="ARBA00004141"/>
    </source>
</evidence>
<evidence type="ECO:0000313" key="7">
    <source>
        <dbReference type="EMBL" id="KAK8773142.1"/>
    </source>
</evidence>
<dbReference type="Proteomes" id="UP001321473">
    <property type="component" value="Unassembled WGS sequence"/>
</dbReference>
<evidence type="ECO:0000313" key="8">
    <source>
        <dbReference type="Proteomes" id="UP001321473"/>
    </source>
</evidence>
<gene>
    <name evidence="7" type="ORF">V5799_012325</name>
</gene>
<feature type="transmembrane region" description="Helical" evidence="6">
    <location>
        <begin position="201"/>
        <end position="219"/>
    </location>
</feature>
<keyword evidence="4 6" id="KW-0472">Membrane</keyword>
<keyword evidence="3 6" id="KW-1133">Transmembrane helix</keyword>
<dbReference type="SUPFAM" id="SSF103473">
    <property type="entry name" value="MFS general substrate transporter"/>
    <property type="match status" value="1"/>
</dbReference>
<evidence type="ECO:0000256" key="5">
    <source>
        <dbReference type="SAM" id="MobiDB-lite"/>
    </source>
</evidence>
<feature type="transmembrane region" description="Helical" evidence="6">
    <location>
        <begin position="405"/>
        <end position="423"/>
    </location>
</feature>
<organism evidence="7 8">
    <name type="scientific">Amblyomma americanum</name>
    <name type="common">Lone star tick</name>
    <dbReference type="NCBI Taxonomy" id="6943"/>
    <lineage>
        <taxon>Eukaryota</taxon>
        <taxon>Metazoa</taxon>
        <taxon>Ecdysozoa</taxon>
        <taxon>Arthropoda</taxon>
        <taxon>Chelicerata</taxon>
        <taxon>Arachnida</taxon>
        <taxon>Acari</taxon>
        <taxon>Parasitiformes</taxon>
        <taxon>Ixodida</taxon>
        <taxon>Ixodoidea</taxon>
        <taxon>Ixodidae</taxon>
        <taxon>Amblyomminae</taxon>
        <taxon>Amblyomma</taxon>
    </lineage>
</organism>
<feature type="transmembrane region" description="Helical" evidence="6">
    <location>
        <begin position="141"/>
        <end position="163"/>
    </location>
</feature>
<name>A0AAQ4EEU0_AMBAM</name>
<evidence type="ECO:0000256" key="6">
    <source>
        <dbReference type="SAM" id="Phobius"/>
    </source>
</evidence>
<dbReference type="GO" id="GO:0016020">
    <property type="term" value="C:membrane"/>
    <property type="evidence" value="ECO:0007669"/>
    <property type="project" value="UniProtKB-SubCell"/>
</dbReference>
<dbReference type="AlphaFoldDB" id="A0AAQ4EEU0"/>
<sequence>MTAKMPPLCLRKLAKTDLVSSECFDCGDVFGHGNFQRWLSVLAMASMCAMHCHTLVFRLISGDVDHWCKQPRGEWMSAASWRNAAIPIDPDGRFSRCTVYKHPGDPNDTRVVGCDEWDYDPERERTTIVSRWDLVCGRQPLLALAQAVYIAGSIFFMSFVGLLADRFGRLPVLLSAVVALQLATLGGCFAAAYHVYVLSRFLNSGCAATVAVLSSTLLFEASTHGHRSLHLCASMTAGLLIAEGWFAIARLLRQVDWIVLQSLMLSPTVITLYAFNAALESPRWYIANKDMASAEMVMLTAAKENRFPLATTMCMLERLKDEAARIEHRLSSKGGDADGARELLRRSLVLFGSSFAATFMMFALLLLEVKVSAGRKAWFQWVSSGANLAGFSLLYLAARKATSPRVLAAILGVLGCISGLLSYGFVGKYHLLTSVLFPLVKPLVNACNILIFTSVMGIGAAPVRCATVCWSFGVGRCGGVCAALLFALPNVGHGDVLFAIAGAALFVMMLAQLSLPPKRDVLIVTSIVPVVEKKDGVEYMKNTLDMPRPKKEHHRKSHASAQSS</sequence>
<feature type="transmembrane region" description="Helical" evidence="6">
    <location>
        <begin position="443"/>
        <end position="461"/>
    </location>
</feature>
<evidence type="ECO:0000256" key="4">
    <source>
        <dbReference type="ARBA" id="ARBA00023136"/>
    </source>
</evidence>
<feature type="transmembrane region" description="Helical" evidence="6">
    <location>
        <begin position="496"/>
        <end position="515"/>
    </location>
</feature>
<feature type="region of interest" description="Disordered" evidence="5">
    <location>
        <begin position="543"/>
        <end position="564"/>
    </location>
</feature>
<reference evidence="7 8" key="1">
    <citation type="journal article" date="2023" name="Arcadia Sci">
        <title>De novo assembly of a long-read Amblyomma americanum tick genome.</title>
        <authorList>
            <person name="Chou S."/>
            <person name="Poskanzer K.E."/>
            <person name="Rollins M."/>
            <person name="Thuy-Boun P.S."/>
        </authorList>
    </citation>
    <scope>NUCLEOTIDE SEQUENCE [LARGE SCALE GENOMIC DNA]</scope>
    <source>
        <strain evidence="7">F_SG_1</strain>
        <tissue evidence="7">Salivary glands</tissue>
    </source>
</reference>
<dbReference type="EMBL" id="JARKHS020017308">
    <property type="protein sequence ID" value="KAK8773142.1"/>
    <property type="molecule type" value="Genomic_DNA"/>
</dbReference>
<feature type="transmembrane region" description="Helical" evidence="6">
    <location>
        <begin position="348"/>
        <end position="366"/>
    </location>
</feature>
<feature type="transmembrane region" description="Helical" evidence="6">
    <location>
        <begin position="258"/>
        <end position="279"/>
    </location>
</feature>
<evidence type="ECO:0000256" key="3">
    <source>
        <dbReference type="ARBA" id="ARBA00022989"/>
    </source>
</evidence>
<feature type="transmembrane region" description="Helical" evidence="6">
    <location>
        <begin position="170"/>
        <end position="195"/>
    </location>
</feature>
<feature type="transmembrane region" description="Helical" evidence="6">
    <location>
        <begin position="231"/>
        <end position="252"/>
    </location>
</feature>
<dbReference type="GO" id="GO:0022857">
    <property type="term" value="F:transmembrane transporter activity"/>
    <property type="evidence" value="ECO:0007669"/>
    <property type="project" value="InterPro"/>
</dbReference>
<protein>
    <submittedName>
        <fullName evidence="7">Uncharacterized protein</fullName>
    </submittedName>
</protein>
<dbReference type="Gene3D" id="1.20.1250.20">
    <property type="entry name" value="MFS general substrate transporter like domains"/>
    <property type="match status" value="1"/>
</dbReference>
<dbReference type="InterPro" id="IPR036259">
    <property type="entry name" value="MFS_trans_sf"/>
</dbReference>
<evidence type="ECO:0000256" key="2">
    <source>
        <dbReference type="ARBA" id="ARBA00022692"/>
    </source>
</evidence>
<dbReference type="Pfam" id="PF00083">
    <property type="entry name" value="Sugar_tr"/>
    <property type="match status" value="1"/>
</dbReference>
<dbReference type="InterPro" id="IPR005828">
    <property type="entry name" value="MFS_sugar_transport-like"/>
</dbReference>
<accession>A0AAQ4EEU0</accession>
<feature type="transmembrane region" description="Helical" evidence="6">
    <location>
        <begin position="378"/>
        <end position="398"/>
    </location>
</feature>
<dbReference type="PANTHER" id="PTHR24064">
    <property type="entry name" value="SOLUTE CARRIER FAMILY 22 MEMBER"/>
    <property type="match status" value="1"/>
</dbReference>
<feature type="transmembrane region" description="Helical" evidence="6">
    <location>
        <begin position="468"/>
        <end position="490"/>
    </location>
</feature>
<keyword evidence="2 6" id="KW-0812">Transmembrane</keyword>
<keyword evidence="8" id="KW-1185">Reference proteome</keyword>
<comment type="subcellular location">
    <subcellularLocation>
        <location evidence="1">Membrane</location>
        <topology evidence="1">Multi-pass membrane protein</topology>
    </subcellularLocation>
</comment>
<proteinExistence type="predicted"/>
<comment type="caution">
    <text evidence="7">The sequence shown here is derived from an EMBL/GenBank/DDBJ whole genome shotgun (WGS) entry which is preliminary data.</text>
</comment>